<sequence>MELETPPLSLIPRIEEFLALPASVTLEDILALVAQENIENKLEDSKNEAMVDHMGLNYDEEVPLGELLEDIRNKKKAAKVDNLKKKMYQGVDAKSSKEKDKFVATNSEKTPFLLGPKRSKNTLKVQMRSSARLAWRGPGVEIDRLVADNADLEEVSSGGSESSS</sequence>
<dbReference type="Proteomes" id="UP000017836">
    <property type="component" value="Unassembled WGS sequence"/>
</dbReference>
<name>W1NKB3_AMBTC</name>
<organism evidence="1 2">
    <name type="scientific">Amborella trichopoda</name>
    <dbReference type="NCBI Taxonomy" id="13333"/>
    <lineage>
        <taxon>Eukaryota</taxon>
        <taxon>Viridiplantae</taxon>
        <taxon>Streptophyta</taxon>
        <taxon>Embryophyta</taxon>
        <taxon>Tracheophyta</taxon>
        <taxon>Spermatophyta</taxon>
        <taxon>Magnoliopsida</taxon>
        <taxon>Amborellales</taxon>
        <taxon>Amborellaceae</taxon>
        <taxon>Amborella</taxon>
    </lineage>
</organism>
<reference evidence="2" key="1">
    <citation type="journal article" date="2013" name="Science">
        <title>The Amborella genome and the evolution of flowering plants.</title>
        <authorList>
            <consortium name="Amborella Genome Project"/>
        </authorList>
    </citation>
    <scope>NUCLEOTIDE SEQUENCE [LARGE SCALE GENOMIC DNA]</scope>
</reference>
<proteinExistence type="predicted"/>
<dbReference type="HOGENOM" id="CLU_1621246_0_0_1"/>
<keyword evidence="2" id="KW-1185">Reference proteome</keyword>
<evidence type="ECO:0000313" key="2">
    <source>
        <dbReference type="Proteomes" id="UP000017836"/>
    </source>
</evidence>
<gene>
    <name evidence="1" type="ORF">AMTR_s00060p00214110</name>
</gene>
<accession>W1NKB3</accession>
<dbReference type="EMBL" id="KI397373">
    <property type="protein sequence ID" value="ERM95963.1"/>
    <property type="molecule type" value="Genomic_DNA"/>
</dbReference>
<dbReference type="Gramene" id="ERM95963">
    <property type="protein sequence ID" value="ERM95963"/>
    <property type="gene ID" value="AMTR_s00060p00214110"/>
</dbReference>
<evidence type="ECO:0000313" key="1">
    <source>
        <dbReference type="EMBL" id="ERM95963.1"/>
    </source>
</evidence>
<dbReference type="AlphaFoldDB" id="W1NKB3"/>
<protein>
    <submittedName>
        <fullName evidence="1">Uncharacterized protein</fullName>
    </submittedName>
</protein>